<dbReference type="PANTHER" id="PTHR42037:SF1">
    <property type="match status" value="1"/>
</dbReference>
<dbReference type="Pfam" id="PF14441">
    <property type="entry name" value="OTT_1508_deam"/>
    <property type="match status" value="1"/>
</dbReference>
<name>A0ABP0BGT2_9PEZI</name>
<evidence type="ECO:0000313" key="3">
    <source>
        <dbReference type="Proteomes" id="UP001642406"/>
    </source>
</evidence>
<sequence length="523" mass="59363">MILIIYDPIRDEHIRMDKDISRQFRDDLAFLCEYCKGGDACTAIGIEDRSDHFVYHVAANIDPANKILPFLESLLKKLQGMVAFPDAERYEGKEELTVWCIQYARPKLKKLRGILLGYIRRCQDRLKTYGSATDDELVDWLGQFENIDDGDDVTLCQLAYDVRNLDFMRQLEQRSRNPTYNPSPSDRKTPSPFSDFRHYIGRLADHIRVPSRLIDSLSEVQHLISYFDVRAIPVSAPVPAPRADNLTTVDSICGRVFKKDDSNLPRLQAELRQHEGLIGKLEDHYGKSNPRVHAEIQVAEHFYDGKLIWAEQDRYIGVSKPSCYGCQLYLKHHPANLEPRECHMKAYRNWGPPLLERGQDDDGYAHQLGILNAVIFDLRKDLIRQVLEQRAKHEWHADSHTAITSTVPDAELALVQTLALDPKNMVSSIIIERDSFDSSDNGILGLNGSFPRLSSPETVRNFSSESTVDEDSRDDDSSDSEAGASLSVEEDSCYGPGPQRWLETSPEVEVATARLAEFQIGVN</sequence>
<accession>A0ABP0BGT2</accession>
<keyword evidence="3" id="KW-1185">Reference proteome</keyword>
<dbReference type="InterPro" id="IPR027796">
    <property type="entry name" value="OTT_1508_deam-like"/>
</dbReference>
<dbReference type="Proteomes" id="UP001642406">
    <property type="component" value="Unassembled WGS sequence"/>
</dbReference>
<reference evidence="2 3" key="1">
    <citation type="submission" date="2024-01" db="EMBL/GenBank/DDBJ databases">
        <authorList>
            <person name="Allen C."/>
            <person name="Tagirdzhanova G."/>
        </authorList>
    </citation>
    <scope>NUCLEOTIDE SEQUENCE [LARGE SCALE GENOMIC DNA]</scope>
</reference>
<organism evidence="2 3">
    <name type="scientific">Sporothrix bragantina</name>
    <dbReference type="NCBI Taxonomy" id="671064"/>
    <lineage>
        <taxon>Eukaryota</taxon>
        <taxon>Fungi</taxon>
        <taxon>Dikarya</taxon>
        <taxon>Ascomycota</taxon>
        <taxon>Pezizomycotina</taxon>
        <taxon>Sordariomycetes</taxon>
        <taxon>Sordariomycetidae</taxon>
        <taxon>Ophiostomatales</taxon>
        <taxon>Ophiostomataceae</taxon>
        <taxon>Sporothrix</taxon>
    </lineage>
</organism>
<proteinExistence type="predicted"/>
<evidence type="ECO:0000313" key="2">
    <source>
        <dbReference type="EMBL" id="CAK7218444.1"/>
    </source>
</evidence>
<dbReference type="PANTHER" id="PTHR42037">
    <property type="match status" value="1"/>
</dbReference>
<feature type="region of interest" description="Disordered" evidence="1">
    <location>
        <begin position="455"/>
        <end position="506"/>
    </location>
</feature>
<comment type="caution">
    <text evidence="2">The sequence shown here is derived from an EMBL/GenBank/DDBJ whole genome shotgun (WGS) entry which is preliminary data.</text>
</comment>
<gene>
    <name evidence="2" type="ORF">SBRCBS47491_003511</name>
</gene>
<dbReference type="EMBL" id="CAWUHC010000023">
    <property type="protein sequence ID" value="CAK7218444.1"/>
    <property type="molecule type" value="Genomic_DNA"/>
</dbReference>
<feature type="region of interest" description="Disordered" evidence="1">
    <location>
        <begin position="173"/>
        <end position="192"/>
    </location>
</feature>
<protein>
    <submittedName>
        <fullName evidence="2">Uncharacterized protein</fullName>
    </submittedName>
</protein>
<feature type="compositionally biased region" description="Acidic residues" evidence="1">
    <location>
        <begin position="467"/>
        <end position="479"/>
    </location>
</feature>
<evidence type="ECO:0000256" key="1">
    <source>
        <dbReference type="SAM" id="MobiDB-lite"/>
    </source>
</evidence>